<keyword evidence="5" id="KW-0679">Respiratory chain</keyword>
<feature type="transmembrane region" description="Helical" evidence="16">
    <location>
        <begin position="66"/>
        <end position="84"/>
    </location>
</feature>
<dbReference type="SUPFAM" id="SSF81464">
    <property type="entry name" value="Cytochrome c oxidase subunit II-like, transmembrane region"/>
    <property type="match status" value="1"/>
</dbReference>
<dbReference type="eggNOG" id="COG1622">
    <property type="taxonomic scope" value="Bacteria"/>
</dbReference>
<evidence type="ECO:0000256" key="9">
    <source>
        <dbReference type="ARBA" id="ARBA00022982"/>
    </source>
</evidence>
<keyword evidence="11" id="KW-0186">Copper</keyword>
<dbReference type="CDD" id="cd13915">
    <property type="entry name" value="CuRO_HCO_II_like_2"/>
    <property type="match status" value="1"/>
</dbReference>
<evidence type="ECO:0000256" key="6">
    <source>
        <dbReference type="ARBA" id="ARBA00022692"/>
    </source>
</evidence>
<dbReference type="EMBL" id="CP001798">
    <property type="protein sequence ID" value="ADE15686.1"/>
    <property type="molecule type" value="Genomic_DNA"/>
</dbReference>
<evidence type="ECO:0000313" key="18">
    <source>
        <dbReference type="EMBL" id="ADE15686.1"/>
    </source>
</evidence>
<dbReference type="GO" id="GO:0005507">
    <property type="term" value="F:copper ion binding"/>
    <property type="evidence" value="ECO:0007669"/>
    <property type="project" value="InterPro"/>
</dbReference>
<dbReference type="KEGG" id="nhl:Nhal_2609"/>
<proteinExistence type="inferred from homology"/>
<evidence type="ECO:0000256" key="3">
    <source>
        <dbReference type="ARBA" id="ARBA00012949"/>
    </source>
</evidence>
<keyword evidence="9" id="KW-0249">Electron transport</keyword>
<dbReference type="EC" id="7.1.1.9" evidence="3"/>
<dbReference type="InterPro" id="IPR014222">
    <property type="entry name" value="Cyt_c_oxidase_su2"/>
</dbReference>
<keyword evidence="19" id="KW-1185">Reference proteome</keyword>
<evidence type="ECO:0000256" key="2">
    <source>
        <dbReference type="ARBA" id="ARBA00007866"/>
    </source>
</evidence>
<dbReference type="RefSeq" id="WP_013033546.1">
    <property type="nucleotide sequence ID" value="NC_013960.1"/>
</dbReference>
<keyword evidence="7" id="KW-0479">Metal-binding</keyword>
<dbReference type="HOGENOM" id="CLU_036876_4_3_6"/>
<dbReference type="SUPFAM" id="SSF49503">
    <property type="entry name" value="Cupredoxins"/>
    <property type="match status" value="1"/>
</dbReference>
<evidence type="ECO:0000256" key="11">
    <source>
        <dbReference type="ARBA" id="ARBA00023008"/>
    </source>
</evidence>
<protein>
    <recommendedName>
        <fullName evidence="3">cytochrome-c oxidase</fullName>
        <ecNumber evidence="3">7.1.1.9</ecNumber>
    </recommendedName>
    <alternativeName>
        <fullName evidence="14">Cytochrome aa3 subunit 2</fullName>
    </alternativeName>
</protein>
<dbReference type="Gene3D" id="1.10.287.90">
    <property type="match status" value="1"/>
</dbReference>
<reference evidence="19" key="1">
    <citation type="submission" date="2010-04" db="EMBL/GenBank/DDBJ databases">
        <title>Complete genome sequence of Nitrosococcus halophilus Nc4, a salt-adapted, aerobic obligate ammonia-oxidizing sulfur purple bacterium.</title>
        <authorList>
            <consortium name="US DOE Joint Genome Institute"/>
            <person name="Campbell M.A."/>
            <person name="Malfatti S.A."/>
            <person name="Chain P.S.G."/>
            <person name="Heidelberg J.F."/>
            <person name="Ward B.B."/>
            <person name="Klotz M.G."/>
        </authorList>
    </citation>
    <scope>NUCLEOTIDE SEQUENCE [LARGE SCALE GENOMIC DNA]</scope>
    <source>
        <strain evidence="19">Nc4</strain>
    </source>
</reference>
<keyword evidence="12 16" id="KW-0472">Membrane</keyword>
<gene>
    <name evidence="18" type="ordered locus">Nhal_2609</name>
</gene>
<comment type="subcellular location">
    <subcellularLocation>
        <location evidence="1">Membrane</location>
        <topology evidence="1">Multi-pass membrane protein</topology>
    </subcellularLocation>
</comment>
<dbReference type="InterPro" id="IPR045187">
    <property type="entry name" value="CcO_II"/>
</dbReference>
<feature type="transmembrane region" description="Helical" evidence="16">
    <location>
        <begin position="20"/>
        <end position="45"/>
    </location>
</feature>
<keyword evidence="4" id="KW-0813">Transport</keyword>
<dbReference type="GO" id="GO:0004129">
    <property type="term" value="F:cytochrome-c oxidase activity"/>
    <property type="evidence" value="ECO:0007669"/>
    <property type="project" value="UniProtKB-EC"/>
</dbReference>
<evidence type="ECO:0000256" key="14">
    <source>
        <dbReference type="ARBA" id="ARBA00031399"/>
    </source>
</evidence>
<dbReference type="GO" id="GO:0016491">
    <property type="term" value="F:oxidoreductase activity"/>
    <property type="evidence" value="ECO:0007669"/>
    <property type="project" value="InterPro"/>
</dbReference>
<evidence type="ECO:0000256" key="5">
    <source>
        <dbReference type="ARBA" id="ARBA00022660"/>
    </source>
</evidence>
<feature type="domain" description="Cytochrome oxidase subunit II copper A binding" evidence="17">
    <location>
        <begin position="96"/>
        <end position="207"/>
    </location>
</feature>
<evidence type="ECO:0000256" key="7">
    <source>
        <dbReference type="ARBA" id="ARBA00022723"/>
    </source>
</evidence>
<dbReference type="PROSITE" id="PS50857">
    <property type="entry name" value="COX2_CUA"/>
    <property type="match status" value="1"/>
</dbReference>
<evidence type="ECO:0000313" key="19">
    <source>
        <dbReference type="Proteomes" id="UP000001844"/>
    </source>
</evidence>
<dbReference type="GO" id="GO:0042773">
    <property type="term" value="P:ATP synthesis coupled electron transport"/>
    <property type="evidence" value="ECO:0007669"/>
    <property type="project" value="TreeGrafter"/>
</dbReference>
<dbReference type="InterPro" id="IPR008972">
    <property type="entry name" value="Cupredoxin"/>
</dbReference>
<evidence type="ECO:0000256" key="1">
    <source>
        <dbReference type="ARBA" id="ARBA00004141"/>
    </source>
</evidence>
<comment type="similarity">
    <text evidence="2">Belongs to the cytochrome c oxidase subunit 2 family.</text>
</comment>
<evidence type="ECO:0000256" key="13">
    <source>
        <dbReference type="ARBA" id="ARBA00024688"/>
    </source>
</evidence>
<evidence type="ECO:0000259" key="17">
    <source>
        <dbReference type="PROSITE" id="PS50857"/>
    </source>
</evidence>
<dbReference type="PANTHER" id="PTHR22888">
    <property type="entry name" value="CYTOCHROME C OXIDASE, SUBUNIT II"/>
    <property type="match status" value="1"/>
</dbReference>
<dbReference type="OrthoDB" id="9781261at2"/>
<dbReference type="InterPro" id="IPR001505">
    <property type="entry name" value="Copper_CuA"/>
</dbReference>
<evidence type="ECO:0000256" key="10">
    <source>
        <dbReference type="ARBA" id="ARBA00022989"/>
    </source>
</evidence>
<dbReference type="Proteomes" id="UP000001844">
    <property type="component" value="Chromosome"/>
</dbReference>
<dbReference type="PROSITE" id="PS00078">
    <property type="entry name" value="COX2"/>
    <property type="match status" value="1"/>
</dbReference>
<evidence type="ECO:0000256" key="15">
    <source>
        <dbReference type="ARBA" id="ARBA00047816"/>
    </source>
</evidence>
<dbReference type="STRING" id="472759.Nhal_2609"/>
<dbReference type="InterPro" id="IPR036257">
    <property type="entry name" value="Cyt_c_oxidase_su2_TM_sf"/>
</dbReference>
<comment type="catalytic activity">
    <reaction evidence="15">
        <text>4 Fe(II)-[cytochrome c] + O2 + 8 H(+)(in) = 4 Fe(III)-[cytochrome c] + 2 H2O + 4 H(+)(out)</text>
        <dbReference type="Rhea" id="RHEA:11436"/>
        <dbReference type="Rhea" id="RHEA-COMP:10350"/>
        <dbReference type="Rhea" id="RHEA-COMP:14399"/>
        <dbReference type="ChEBI" id="CHEBI:15377"/>
        <dbReference type="ChEBI" id="CHEBI:15378"/>
        <dbReference type="ChEBI" id="CHEBI:15379"/>
        <dbReference type="ChEBI" id="CHEBI:29033"/>
        <dbReference type="ChEBI" id="CHEBI:29034"/>
        <dbReference type="EC" id="7.1.1.9"/>
    </reaction>
</comment>
<keyword evidence="8" id="KW-1278">Translocase</keyword>
<evidence type="ECO:0000256" key="8">
    <source>
        <dbReference type="ARBA" id="ARBA00022967"/>
    </source>
</evidence>
<dbReference type="AlphaFoldDB" id="D5BWM9"/>
<dbReference type="Gene3D" id="2.60.40.420">
    <property type="entry name" value="Cupredoxins - blue copper proteins"/>
    <property type="match status" value="1"/>
</dbReference>
<name>D5BWM9_NITHN</name>
<dbReference type="Pfam" id="PF00116">
    <property type="entry name" value="COX2"/>
    <property type="match status" value="1"/>
</dbReference>
<evidence type="ECO:0000256" key="4">
    <source>
        <dbReference type="ARBA" id="ARBA00022448"/>
    </source>
</evidence>
<sequence>MESFALLLKGASSLSASFDLLFISLLVLCSVVALSITFLIVFFAIKYRRGSKAKRARIRGARAIEFAWTFIPLGLFLVIFVWAAKLYTELFRPPQKEAIEIAVVGKQWMWKLKHPEGKQEINELHVPYGSTVQLTMISQDVIHSFFVPAFRIKHDVLPGRYTRIWFRPIKTGEYYLFCAEYCGMDHSRMGGRIVVMEPSAYEQWLQQ</sequence>
<keyword evidence="6 16" id="KW-0812">Transmembrane</keyword>
<comment type="function">
    <text evidence="13">Subunits I and II form the functional core of the enzyme complex. Electrons originating in cytochrome c are transferred via heme a and Cu(A) to the binuclear center formed by heme a3 and Cu(B).</text>
</comment>
<dbReference type="InterPro" id="IPR002429">
    <property type="entry name" value="CcO_II-like_C"/>
</dbReference>
<accession>D5BWM9</accession>
<evidence type="ECO:0000256" key="16">
    <source>
        <dbReference type="SAM" id="Phobius"/>
    </source>
</evidence>
<keyword evidence="10 16" id="KW-1133">Transmembrane helix</keyword>
<organism evidence="18 19">
    <name type="scientific">Nitrosococcus halophilus (strain Nc4)</name>
    <dbReference type="NCBI Taxonomy" id="472759"/>
    <lineage>
        <taxon>Bacteria</taxon>
        <taxon>Pseudomonadati</taxon>
        <taxon>Pseudomonadota</taxon>
        <taxon>Gammaproteobacteria</taxon>
        <taxon>Chromatiales</taxon>
        <taxon>Chromatiaceae</taxon>
        <taxon>Nitrosococcus</taxon>
    </lineage>
</organism>
<dbReference type="GO" id="GO:0016020">
    <property type="term" value="C:membrane"/>
    <property type="evidence" value="ECO:0007669"/>
    <property type="project" value="UniProtKB-SubCell"/>
</dbReference>
<evidence type="ECO:0000256" key="12">
    <source>
        <dbReference type="ARBA" id="ARBA00023136"/>
    </source>
</evidence>
<dbReference type="NCBIfam" id="TIGR02866">
    <property type="entry name" value="CoxB"/>
    <property type="match status" value="1"/>
</dbReference>
<dbReference type="PANTHER" id="PTHR22888:SF9">
    <property type="entry name" value="CYTOCHROME C OXIDASE SUBUNIT 2"/>
    <property type="match status" value="1"/>
</dbReference>